<feature type="compositionally biased region" description="Basic and acidic residues" evidence="1">
    <location>
        <begin position="21"/>
        <end position="31"/>
    </location>
</feature>
<comment type="caution">
    <text evidence="2">The sequence shown here is derived from an EMBL/GenBank/DDBJ whole genome shotgun (WGS) entry which is preliminary data.</text>
</comment>
<organism evidence="2 3">
    <name type="scientific">Gossypium arboreum</name>
    <name type="common">Tree cotton</name>
    <name type="synonym">Gossypium nanking</name>
    <dbReference type="NCBI Taxonomy" id="29729"/>
    <lineage>
        <taxon>Eukaryota</taxon>
        <taxon>Viridiplantae</taxon>
        <taxon>Streptophyta</taxon>
        <taxon>Embryophyta</taxon>
        <taxon>Tracheophyta</taxon>
        <taxon>Spermatophyta</taxon>
        <taxon>Magnoliopsida</taxon>
        <taxon>eudicotyledons</taxon>
        <taxon>Gunneridae</taxon>
        <taxon>Pentapetalae</taxon>
        <taxon>rosids</taxon>
        <taxon>malvids</taxon>
        <taxon>Malvales</taxon>
        <taxon>Malvaceae</taxon>
        <taxon>Malvoideae</taxon>
        <taxon>Gossypium</taxon>
    </lineage>
</organism>
<dbReference type="EMBL" id="JARKNE010000011">
    <property type="protein sequence ID" value="KAK5785214.1"/>
    <property type="molecule type" value="Genomic_DNA"/>
</dbReference>
<name>A0ABR0N3S7_GOSAR</name>
<keyword evidence="3" id="KW-1185">Reference proteome</keyword>
<sequence length="183" mass="19986">MDSEGEAAPRARANNSGHNMPRMEERSHSAEDSSGGRLVPYKTGKEPTVPQREVSPPNFLTIPDYPSTHANPTNPLAPISMSSPTGLNFGTTHTISRTTPIYSLNYTSPSGEVNIFFSLWNYLNSGKYSFSLSIVKQKQDKDLPQGLKEFIYPFSSSSGVHKLLLAKLVGSFQMMAAECGLLS</sequence>
<protein>
    <submittedName>
        <fullName evidence="2">Uncharacterized protein</fullName>
    </submittedName>
</protein>
<proteinExistence type="predicted"/>
<gene>
    <name evidence="2" type="ORF">PVK06_039774</name>
</gene>
<evidence type="ECO:0000256" key="1">
    <source>
        <dbReference type="SAM" id="MobiDB-lite"/>
    </source>
</evidence>
<reference evidence="2 3" key="1">
    <citation type="submission" date="2023-03" db="EMBL/GenBank/DDBJ databases">
        <title>WGS of Gossypium arboreum.</title>
        <authorList>
            <person name="Yu D."/>
        </authorList>
    </citation>
    <scope>NUCLEOTIDE SEQUENCE [LARGE SCALE GENOMIC DNA]</scope>
    <source>
        <tissue evidence="2">Leaf</tissue>
    </source>
</reference>
<dbReference type="Proteomes" id="UP001358586">
    <property type="component" value="Chromosome 11"/>
</dbReference>
<evidence type="ECO:0000313" key="2">
    <source>
        <dbReference type="EMBL" id="KAK5785214.1"/>
    </source>
</evidence>
<evidence type="ECO:0000313" key="3">
    <source>
        <dbReference type="Proteomes" id="UP001358586"/>
    </source>
</evidence>
<feature type="region of interest" description="Disordered" evidence="1">
    <location>
        <begin position="1"/>
        <end position="58"/>
    </location>
</feature>
<accession>A0ABR0N3S7</accession>